<keyword evidence="4" id="KW-1185">Reference proteome</keyword>
<feature type="compositionally biased region" description="Basic and acidic residues" evidence="1">
    <location>
        <begin position="101"/>
        <end position="123"/>
    </location>
</feature>
<sequence length="461" mass="51610">MRYIKTKYFECIMNEKDLCGALDNTSRKKDEENLGNSNSTFGVPEQFSEAYSIQNIDESTIHSKPTDRSTQINVDQEDYRENVMTGSYEAISLDHDFLKKDSTSSKESEMRRHSDESENKDINPVKQIGENLGYLNISSRNQETLSALEHGDSQRVTESNLEDSEQDDCDEDVMTGSYGEISLDRDLINCDKNSDSLSSRDDERCFLDESKYDTSNNDAKEKKRPDSLVLAQNAVSSKLDEFSSFNQEQVQQVHQSQQTSEGRTTSAEVSPSFSSEEFAVFSSGRVRTGSDTSGLSELQGTLTVDGDLVTFVAEDLQEKIKMSSPVSRWTDSSSFPGSRSSTPSLYRQALQPSFHIIDPNILTDLETHAKKVASCVDTMLENLSGTLQSISSLTVDCMETYESSVCKTCDAVDVNIKAVYQLMAKCEELSNAMNPLYKMSGDVKHIKKMLEQLEHIVEHKS</sequence>
<name>A0A8X6HJV0_TRICU</name>
<dbReference type="PANTHER" id="PTHR13440:SF7">
    <property type="entry name" value="BLOC-1 RELATED COMPLEX SUBUNIT 6"/>
    <property type="match status" value="1"/>
</dbReference>
<dbReference type="GO" id="GO:0032418">
    <property type="term" value="P:lysosome localization"/>
    <property type="evidence" value="ECO:0007669"/>
    <property type="project" value="TreeGrafter"/>
</dbReference>
<feature type="region of interest" description="Disordered" evidence="1">
    <location>
        <begin position="101"/>
        <end position="126"/>
    </location>
</feature>
<dbReference type="GO" id="GO:0099078">
    <property type="term" value="C:BORC complex"/>
    <property type="evidence" value="ECO:0007669"/>
    <property type="project" value="TreeGrafter"/>
</dbReference>
<feature type="domain" description="BLOC-1-related complex subunit 6 C-terminal helix" evidence="2">
    <location>
        <begin position="357"/>
        <end position="454"/>
    </location>
</feature>
<organism evidence="3 4">
    <name type="scientific">Trichonephila clavata</name>
    <name type="common">Joro spider</name>
    <name type="synonym">Nephila clavata</name>
    <dbReference type="NCBI Taxonomy" id="2740835"/>
    <lineage>
        <taxon>Eukaryota</taxon>
        <taxon>Metazoa</taxon>
        <taxon>Ecdysozoa</taxon>
        <taxon>Arthropoda</taxon>
        <taxon>Chelicerata</taxon>
        <taxon>Arachnida</taxon>
        <taxon>Araneae</taxon>
        <taxon>Araneomorphae</taxon>
        <taxon>Entelegynae</taxon>
        <taxon>Araneoidea</taxon>
        <taxon>Nephilidae</taxon>
        <taxon>Trichonephila</taxon>
    </lineage>
</organism>
<reference evidence="3" key="1">
    <citation type="submission" date="2020-07" db="EMBL/GenBank/DDBJ databases">
        <title>Multicomponent nature underlies the extraordinary mechanical properties of spider dragline silk.</title>
        <authorList>
            <person name="Kono N."/>
            <person name="Nakamura H."/>
            <person name="Mori M."/>
            <person name="Yoshida Y."/>
            <person name="Ohtoshi R."/>
            <person name="Malay A.D."/>
            <person name="Moran D.A.P."/>
            <person name="Tomita M."/>
            <person name="Numata K."/>
            <person name="Arakawa K."/>
        </authorList>
    </citation>
    <scope>NUCLEOTIDE SEQUENCE</scope>
</reference>
<dbReference type="InterPro" id="IPR046465">
    <property type="entry name" value="BORCS6_C"/>
</dbReference>
<dbReference type="PANTHER" id="PTHR13440">
    <property type="entry name" value="BLOC-1 RELATED COMPLEX SUBUNIT 6"/>
    <property type="match status" value="1"/>
</dbReference>
<dbReference type="InterPro" id="IPR019314">
    <property type="entry name" value="BORCS6"/>
</dbReference>
<evidence type="ECO:0000313" key="3">
    <source>
        <dbReference type="EMBL" id="GFR23570.1"/>
    </source>
</evidence>
<evidence type="ECO:0000256" key="1">
    <source>
        <dbReference type="SAM" id="MobiDB-lite"/>
    </source>
</evidence>
<dbReference type="EMBL" id="BMAO01018449">
    <property type="protein sequence ID" value="GFR23570.1"/>
    <property type="molecule type" value="Genomic_DNA"/>
</dbReference>
<comment type="caution">
    <text evidence="3">The sequence shown here is derived from an EMBL/GenBank/DDBJ whole genome shotgun (WGS) entry which is preliminary data.</text>
</comment>
<feature type="compositionally biased region" description="Acidic residues" evidence="1">
    <location>
        <begin position="160"/>
        <end position="173"/>
    </location>
</feature>
<evidence type="ECO:0000259" key="2">
    <source>
        <dbReference type="Pfam" id="PF10157"/>
    </source>
</evidence>
<protein>
    <submittedName>
        <fullName evidence="3">BLOC-1-related complex subunit 6</fullName>
    </submittedName>
</protein>
<proteinExistence type="predicted"/>
<feature type="region of interest" description="Disordered" evidence="1">
    <location>
        <begin position="246"/>
        <end position="271"/>
    </location>
</feature>
<accession>A0A8X6HJV0</accession>
<dbReference type="Pfam" id="PF10157">
    <property type="entry name" value="BORCS6"/>
    <property type="match status" value="1"/>
</dbReference>
<dbReference type="AlphaFoldDB" id="A0A8X6HJV0"/>
<feature type="compositionally biased region" description="Low complexity" evidence="1">
    <location>
        <begin position="247"/>
        <end position="271"/>
    </location>
</feature>
<gene>
    <name evidence="3" type="primary">Borcs6</name>
    <name evidence="3" type="ORF">TNCT_305211</name>
</gene>
<dbReference type="OrthoDB" id="21270at2759"/>
<feature type="region of interest" description="Disordered" evidence="1">
    <location>
        <begin position="149"/>
        <end position="175"/>
    </location>
</feature>
<evidence type="ECO:0000313" key="4">
    <source>
        <dbReference type="Proteomes" id="UP000887116"/>
    </source>
</evidence>
<dbReference type="Proteomes" id="UP000887116">
    <property type="component" value="Unassembled WGS sequence"/>
</dbReference>